<accession>A0A1S2L5H8</accession>
<name>A0A1S2L5H8_9BACI</name>
<evidence type="ECO:0000313" key="3">
    <source>
        <dbReference type="Proteomes" id="UP000180098"/>
    </source>
</evidence>
<comment type="caution">
    <text evidence="2">The sequence shown here is derived from an EMBL/GenBank/DDBJ whole genome shotgun (WGS) entry which is preliminary data.</text>
</comment>
<reference evidence="2 3" key="1">
    <citation type="submission" date="2016-10" db="EMBL/GenBank/DDBJ databases">
        <title>Draft genome sequences of four alkaliphilic bacteria belonging to the Anaerobacillus genus.</title>
        <authorList>
            <person name="Bassil N.M."/>
            <person name="Lloyd J.R."/>
        </authorList>
    </citation>
    <scope>NUCLEOTIDE SEQUENCE [LARGE SCALE GENOMIC DNA]</scope>
    <source>
        <strain evidence="2 3">DSM 15340</strain>
    </source>
</reference>
<keyword evidence="1" id="KW-0472">Membrane</keyword>
<proteinExistence type="predicted"/>
<keyword evidence="3" id="KW-1185">Reference proteome</keyword>
<dbReference type="Proteomes" id="UP000180098">
    <property type="component" value="Unassembled WGS sequence"/>
</dbReference>
<gene>
    <name evidence="2" type="ORF">BKP35_18260</name>
</gene>
<dbReference type="RefSeq" id="WP_071314819.1">
    <property type="nucleotide sequence ID" value="NZ_MLQQ01000058.1"/>
</dbReference>
<protein>
    <submittedName>
        <fullName evidence="2">Uncharacterized protein</fullName>
    </submittedName>
</protein>
<sequence>MPEFQTFLSGQALEEFWYWIKWLLFYVGPVVMILVALFAAEEIVKVIRSIFLKKDDDDDDYDVYRY</sequence>
<evidence type="ECO:0000256" key="1">
    <source>
        <dbReference type="SAM" id="Phobius"/>
    </source>
</evidence>
<keyword evidence="1" id="KW-1133">Transmembrane helix</keyword>
<evidence type="ECO:0000313" key="2">
    <source>
        <dbReference type="EMBL" id="OIJ07631.1"/>
    </source>
</evidence>
<dbReference type="EMBL" id="MLQQ01000058">
    <property type="protein sequence ID" value="OIJ07631.1"/>
    <property type="molecule type" value="Genomic_DNA"/>
</dbReference>
<feature type="transmembrane region" description="Helical" evidence="1">
    <location>
        <begin position="16"/>
        <end position="40"/>
    </location>
</feature>
<dbReference type="AlphaFoldDB" id="A0A1S2L5H8"/>
<organism evidence="2 3">
    <name type="scientific">Anaerobacillus arseniciselenatis</name>
    <dbReference type="NCBI Taxonomy" id="85682"/>
    <lineage>
        <taxon>Bacteria</taxon>
        <taxon>Bacillati</taxon>
        <taxon>Bacillota</taxon>
        <taxon>Bacilli</taxon>
        <taxon>Bacillales</taxon>
        <taxon>Bacillaceae</taxon>
        <taxon>Anaerobacillus</taxon>
    </lineage>
</organism>
<keyword evidence="1" id="KW-0812">Transmembrane</keyword>
<dbReference type="OrthoDB" id="9958196at2"/>